<dbReference type="PANTHER" id="PTHR43788:SF16">
    <property type="entry name" value="HELICASE WITH ZINC FINGER 2"/>
    <property type="match status" value="1"/>
</dbReference>
<proteinExistence type="predicted"/>
<dbReference type="Gene3D" id="3.40.50.300">
    <property type="entry name" value="P-loop containing nucleotide triphosphate hydrolases"/>
    <property type="match status" value="1"/>
</dbReference>
<evidence type="ECO:0000313" key="6">
    <source>
        <dbReference type="Proteomes" id="UP000005237"/>
    </source>
</evidence>
<dbReference type="InterPro" id="IPR027417">
    <property type="entry name" value="P-loop_NTPase"/>
</dbReference>
<keyword evidence="4" id="KW-0067">ATP-binding</keyword>
<dbReference type="GO" id="GO:0016787">
    <property type="term" value="F:hydrolase activity"/>
    <property type="evidence" value="ECO:0007669"/>
    <property type="project" value="UniProtKB-KW"/>
</dbReference>
<accession>A0A8R1INA9</accession>
<dbReference type="GO" id="GO:0043139">
    <property type="term" value="F:5'-3' DNA helicase activity"/>
    <property type="evidence" value="ECO:0007669"/>
    <property type="project" value="TreeGrafter"/>
</dbReference>
<evidence type="ECO:0000313" key="5">
    <source>
        <dbReference type="EnsemblMetazoa" id="CJA33768.1"/>
    </source>
</evidence>
<reference evidence="5" key="2">
    <citation type="submission" date="2022-06" db="UniProtKB">
        <authorList>
            <consortium name="EnsemblMetazoa"/>
        </authorList>
    </citation>
    <scope>IDENTIFICATION</scope>
    <source>
        <strain evidence="5">DF5081</strain>
    </source>
</reference>
<dbReference type="InterPro" id="IPR050534">
    <property type="entry name" value="Coronavir_polyprotein_1ab"/>
</dbReference>
<dbReference type="EnsemblMetazoa" id="CJA33768.1">
    <property type="protein sequence ID" value="CJA33768.1"/>
    <property type="gene ID" value="WBGene00209615"/>
</dbReference>
<reference evidence="6" key="1">
    <citation type="submission" date="2010-08" db="EMBL/GenBank/DDBJ databases">
        <authorList>
            <consortium name="Caenorhabditis japonica Sequencing Consortium"/>
            <person name="Wilson R.K."/>
        </authorList>
    </citation>
    <scope>NUCLEOTIDE SEQUENCE [LARGE SCALE GENOMIC DNA]</scope>
    <source>
        <strain evidence="6">DF5081</strain>
    </source>
</reference>
<dbReference type="AlphaFoldDB" id="A0A8R1INA9"/>
<evidence type="ECO:0000256" key="2">
    <source>
        <dbReference type="ARBA" id="ARBA00022801"/>
    </source>
</evidence>
<dbReference type="GO" id="GO:0005524">
    <property type="term" value="F:ATP binding"/>
    <property type="evidence" value="ECO:0007669"/>
    <property type="project" value="UniProtKB-KW"/>
</dbReference>
<evidence type="ECO:0000256" key="3">
    <source>
        <dbReference type="ARBA" id="ARBA00022806"/>
    </source>
</evidence>
<keyword evidence="2" id="KW-0378">Hydrolase</keyword>
<evidence type="ECO:0000256" key="1">
    <source>
        <dbReference type="ARBA" id="ARBA00022741"/>
    </source>
</evidence>
<name>A0A8R1INA9_CAEJA</name>
<dbReference type="PANTHER" id="PTHR43788">
    <property type="entry name" value="DNA2/NAM7 HELICASE FAMILY MEMBER"/>
    <property type="match status" value="1"/>
</dbReference>
<dbReference type="Proteomes" id="UP000005237">
    <property type="component" value="Unassembled WGS sequence"/>
</dbReference>
<keyword evidence="6" id="KW-1185">Reference proteome</keyword>
<sequence length="253" mass="28770">MFFSDFGKILFPTETEISSEIILSRNGIGNFFGSETASEPESEISDIGIPTEFRLFGNFRESLVVKQRIPDKDRMTREECFLKIHQTSVLVGTVFSVVDSFANQWAPFANQVATVQVDETSQLPLFALIALLATFPNAKFGLVGDHRQLPPFSDQEVYPLHHQIAIGNLLKEADRNHRFLATSLNVVHRCPNLITHIISRMFYPEDLQSVRSPRERNQYARALGLPDRYPLHLIYTTGEETVSGTFFYKLLET</sequence>
<keyword evidence="1" id="KW-0547">Nucleotide-binding</keyword>
<keyword evidence="3" id="KW-0347">Helicase</keyword>
<dbReference type="SUPFAM" id="SSF52540">
    <property type="entry name" value="P-loop containing nucleoside triphosphate hydrolases"/>
    <property type="match status" value="1"/>
</dbReference>
<evidence type="ECO:0000256" key="4">
    <source>
        <dbReference type="ARBA" id="ARBA00022840"/>
    </source>
</evidence>
<protein>
    <submittedName>
        <fullName evidence="5">Uncharacterized protein</fullName>
    </submittedName>
</protein>
<organism evidence="5 6">
    <name type="scientific">Caenorhabditis japonica</name>
    <dbReference type="NCBI Taxonomy" id="281687"/>
    <lineage>
        <taxon>Eukaryota</taxon>
        <taxon>Metazoa</taxon>
        <taxon>Ecdysozoa</taxon>
        <taxon>Nematoda</taxon>
        <taxon>Chromadorea</taxon>
        <taxon>Rhabditida</taxon>
        <taxon>Rhabditina</taxon>
        <taxon>Rhabditomorpha</taxon>
        <taxon>Rhabditoidea</taxon>
        <taxon>Rhabditidae</taxon>
        <taxon>Peloderinae</taxon>
        <taxon>Caenorhabditis</taxon>
    </lineage>
</organism>